<keyword evidence="3" id="KW-1185">Reference proteome</keyword>
<evidence type="ECO:0000259" key="1">
    <source>
        <dbReference type="Pfam" id="PF08241"/>
    </source>
</evidence>
<evidence type="ECO:0000313" key="3">
    <source>
        <dbReference type="Proteomes" id="UP001596047"/>
    </source>
</evidence>
<name>A0ABW0W377_9BACL</name>
<evidence type="ECO:0000313" key="2">
    <source>
        <dbReference type="EMBL" id="MFC5651504.1"/>
    </source>
</evidence>
<dbReference type="EC" id="2.1.1.-" evidence="2"/>
<dbReference type="RefSeq" id="WP_379190133.1">
    <property type="nucleotide sequence ID" value="NZ_JBHSOW010000079.1"/>
</dbReference>
<dbReference type="Pfam" id="PF08241">
    <property type="entry name" value="Methyltransf_11"/>
    <property type="match status" value="1"/>
</dbReference>
<feature type="domain" description="Methyltransferase type 11" evidence="1">
    <location>
        <begin position="116"/>
        <end position="182"/>
    </location>
</feature>
<organism evidence="2 3">
    <name type="scientific">Paenibacillus solisilvae</name>
    <dbReference type="NCBI Taxonomy" id="2486751"/>
    <lineage>
        <taxon>Bacteria</taxon>
        <taxon>Bacillati</taxon>
        <taxon>Bacillota</taxon>
        <taxon>Bacilli</taxon>
        <taxon>Bacillales</taxon>
        <taxon>Paenibacillaceae</taxon>
        <taxon>Paenibacillus</taxon>
    </lineage>
</organism>
<accession>A0ABW0W377</accession>
<dbReference type="SUPFAM" id="SSF53335">
    <property type="entry name" value="S-adenosyl-L-methionine-dependent methyltransferases"/>
    <property type="match status" value="1"/>
</dbReference>
<comment type="caution">
    <text evidence="2">The sequence shown here is derived from an EMBL/GenBank/DDBJ whole genome shotgun (WGS) entry which is preliminary data.</text>
</comment>
<dbReference type="Proteomes" id="UP001596047">
    <property type="component" value="Unassembled WGS sequence"/>
</dbReference>
<keyword evidence="2" id="KW-0489">Methyltransferase</keyword>
<proteinExistence type="predicted"/>
<dbReference type="InterPro" id="IPR029063">
    <property type="entry name" value="SAM-dependent_MTases_sf"/>
</dbReference>
<reference evidence="3" key="1">
    <citation type="journal article" date="2019" name="Int. J. Syst. Evol. Microbiol.">
        <title>The Global Catalogue of Microorganisms (GCM) 10K type strain sequencing project: providing services to taxonomists for standard genome sequencing and annotation.</title>
        <authorList>
            <consortium name="The Broad Institute Genomics Platform"/>
            <consortium name="The Broad Institute Genome Sequencing Center for Infectious Disease"/>
            <person name="Wu L."/>
            <person name="Ma J."/>
        </authorList>
    </citation>
    <scope>NUCLEOTIDE SEQUENCE [LARGE SCALE GENOMIC DNA]</scope>
    <source>
        <strain evidence="3">CGMCC 1.3240</strain>
    </source>
</reference>
<gene>
    <name evidence="2" type="ORF">ACFPYJ_20785</name>
</gene>
<dbReference type="GO" id="GO:0008168">
    <property type="term" value="F:methyltransferase activity"/>
    <property type="evidence" value="ECO:0007669"/>
    <property type="project" value="UniProtKB-KW"/>
</dbReference>
<dbReference type="InterPro" id="IPR013216">
    <property type="entry name" value="Methyltransf_11"/>
</dbReference>
<dbReference type="Gene3D" id="3.40.50.150">
    <property type="entry name" value="Vaccinia Virus protein VP39"/>
    <property type="match status" value="1"/>
</dbReference>
<dbReference type="EMBL" id="JBHSOW010000079">
    <property type="protein sequence ID" value="MFC5651504.1"/>
    <property type="molecule type" value="Genomic_DNA"/>
</dbReference>
<protein>
    <submittedName>
        <fullName evidence="2">Class I SAM-dependent methyltransferase</fullName>
        <ecNumber evidence="2">2.1.1.-</ecNumber>
    </submittedName>
</protein>
<keyword evidence="2" id="KW-0808">Transferase</keyword>
<sequence length="233" mass="26527">MKQGYEQTGVAVTCRSFEEYVRMFDLQEHELSAGYILDIAAGASSFTADAAIRGLEAFAIDPRYAMEPDQLICDAEAEIAVSTSKLEKLADQLDLSYYGDLIKHRAGREASLTRFSAHFRNEEERNLRYQAGSLPRLPVADGQFSLILCSHFLFLYEEQFDYSFHLAAIIEMMRVCKPGGCIRIYPIMSLQWEPYRFLDRLIQDIEKNGGTTGFFKSKLPFIPRSELGIIIHI</sequence>
<dbReference type="GO" id="GO:0032259">
    <property type="term" value="P:methylation"/>
    <property type="evidence" value="ECO:0007669"/>
    <property type="project" value="UniProtKB-KW"/>
</dbReference>